<dbReference type="InterPro" id="IPR021598">
    <property type="entry name" value="DUF3221"/>
</dbReference>
<comment type="caution">
    <text evidence="2">The sequence shown here is derived from an EMBL/GenBank/DDBJ whole genome shotgun (WGS) entry which is preliminary data.</text>
</comment>
<protein>
    <submittedName>
        <fullName evidence="2">DUF3221 domain-containing protein</fullName>
    </submittedName>
</protein>
<gene>
    <name evidence="2" type="ORF">H9647_15275</name>
</gene>
<reference evidence="2 3" key="1">
    <citation type="submission" date="2020-08" db="EMBL/GenBank/DDBJ databases">
        <title>A Genomic Blueprint of the Chicken Gut Microbiome.</title>
        <authorList>
            <person name="Gilroy R."/>
            <person name="Ravi A."/>
            <person name="Getino M."/>
            <person name="Pursley I."/>
            <person name="Horton D.L."/>
            <person name="Alikhan N.-F."/>
            <person name="Baker D."/>
            <person name="Gharbi K."/>
            <person name="Hall N."/>
            <person name="Watson M."/>
            <person name="Adriaenssens E.M."/>
            <person name="Foster-Nyarko E."/>
            <person name="Jarju S."/>
            <person name="Secka A."/>
            <person name="Antonio M."/>
            <person name="Oren A."/>
            <person name="Chaudhuri R."/>
            <person name="La Ragione R.M."/>
            <person name="Hildebrand F."/>
            <person name="Pallen M.J."/>
        </authorList>
    </citation>
    <scope>NUCLEOTIDE SEQUENCE [LARGE SCALE GENOMIC DNA]</scope>
    <source>
        <strain evidence="2 3">Sa2BVA9</strain>
    </source>
</reference>
<proteinExistence type="predicted"/>
<evidence type="ECO:0000313" key="3">
    <source>
        <dbReference type="Proteomes" id="UP000608071"/>
    </source>
</evidence>
<dbReference type="PROSITE" id="PS51257">
    <property type="entry name" value="PROKAR_LIPOPROTEIN"/>
    <property type="match status" value="1"/>
</dbReference>
<dbReference type="Proteomes" id="UP000608071">
    <property type="component" value="Unassembled WGS sequence"/>
</dbReference>
<sequence>MKALLSILSITFLMSFVLIGCVTETNGGNKNDTRNEGIQEIVDTNEDFQATVVNKDETTITVSKSGLNEKVERIYTLATTKIDYVAEVGDKVKVWTTGQYEESNPIQGKAIKIEIIN</sequence>
<feature type="signal peptide" evidence="1">
    <location>
        <begin position="1"/>
        <end position="20"/>
    </location>
</feature>
<organism evidence="2 3">
    <name type="scientific">Paenibacillus gallinarum</name>
    <dbReference type="NCBI Taxonomy" id="2762232"/>
    <lineage>
        <taxon>Bacteria</taxon>
        <taxon>Bacillati</taxon>
        <taxon>Bacillota</taxon>
        <taxon>Bacilli</taxon>
        <taxon>Bacillales</taxon>
        <taxon>Paenibacillaceae</taxon>
        <taxon>Paenibacillus</taxon>
    </lineage>
</organism>
<dbReference type="EMBL" id="JACSQL010000007">
    <property type="protein sequence ID" value="MBD7969429.1"/>
    <property type="molecule type" value="Genomic_DNA"/>
</dbReference>
<feature type="chain" id="PRO_5045597184" evidence="1">
    <location>
        <begin position="21"/>
        <end position="117"/>
    </location>
</feature>
<dbReference type="Pfam" id="PF11518">
    <property type="entry name" value="DUF3221"/>
    <property type="match status" value="1"/>
</dbReference>
<name>A0ABR8T0Y7_9BACL</name>
<accession>A0ABR8T0Y7</accession>
<keyword evidence="3" id="KW-1185">Reference proteome</keyword>
<evidence type="ECO:0000256" key="1">
    <source>
        <dbReference type="SAM" id="SignalP"/>
    </source>
</evidence>
<evidence type="ECO:0000313" key="2">
    <source>
        <dbReference type="EMBL" id="MBD7969429.1"/>
    </source>
</evidence>
<dbReference type="Gene3D" id="2.40.50.140">
    <property type="entry name" value="Nucleic acid-binding proteins"/>
    <property type="match status" value="1"/>
</dbReference>
<keyword evidence="1" id="KW-0732">Signal</keyword>
<dbReference type="RefSeq" id="WP_191801465.1">
    <property type="nucleotide sequence ID" value="NZ_JACSQL010000007.1"/>
</dbReference>
<dbReference type="InterPro" id="IPR012340">
    <property type="entry name" value="NA-bd_OB-fold"/>
</dbReference>